<dbReference type="InterPro" id="IPR019887">
    <property type="entry name" value="Tscrpt_reg_AsnC/Lrp_C"/>
</dbReference>
<name>A0A075GZQ0_9ARCH</name>
<sequence length="80" mass="8889">MAEAYILVNCDLGAEDEVIDGLKQIDHVKEVHGTFGAYDIIAKVQAESADKLREAITWKIRKMDKIRSTLTLTVVEGQGE</sequence>
<dbReference type="SUPFAM" id="SSF54909">
    <property type="entry name" value="Dimeric alpha+beta barrel"/>
    <property type="match status" value="1"/>
</dbReference>
<dbReference type="InterPro" id="IPR011008">
    <property type="entry name" value="Dimeric_a/b-barrel"/>
</dbReference>
<organism evidence="2">
    <name type="scientific">uncultured marine thaumarchaeote KM3_29_B12</name>
    <dbReference type="NCBI Taxonomy" id="1456113"/>
    <lineage>
        <taxon>Archaea</taxon>
        <taxon>Nitrososphaerota</taxon>
        <taxon>environmental samples</taxon>
    </lineage>
</organism>
<dbReference type="InterPro" id="IPR050684">
    <property type="entry name" value="HTH-Siroheme_Decarb"/>
</dbReference>
<dbReference type="EMBL" id="KF900829">
    <property type="protein sequence ID" value="AIF08390.1"/>
    <property type="molecule type" value="Genomic_DNA"/>
</dbReference>
<dbReference type="PANTHER" id="PTHR43413:SF6">
    <property type="entry name" value="REGULATORY PROTEIN ASNC"/>
    <property type="match status" value="1"/>
</dbReference>
<reference evidence="2" key="1">
    <citation type="journal article" date="2014" name="Genome Biol. Evol.">
        <title>Pangenome evidence for extensive interdomain horizontal transfer affecting lineage core and shell genes in uncultured planktonic thaumarchaeota and euryarchaeota.</title>
        <authorList>
            <person name="Deschamps P."/>
            <person name="Zivanovic Y."/>
            <person name="Moreira D."/>
            <person name="Rodriguez-Valera F."/>
            <person name="Lopez-Garcia P."/>
        </authorList>
    </citation>
    <scope>NUCLEOTIDE SEQUENCE</scope>
</reference>
<dbReference type="Pfam" id="PF01037">
    <property type="entry name" value="AsnC_trans_reg"/>
    <property type="match status" value="1"/>
</dbReference>
<dbReference type="PANTHER" id="PTHR43413">
    <property type="entry name" value="TRANSCRIPTIONAL REGULATOR, ASNC FAMILY"/>
    <property type="match status" value="1"/>
</dbReference>
<dbReference type="AlphaFoldDB" id="A0A075GZQ0"/>
<evidence type="ECO:0000313" key="2">
    <source>
        <dbReference type="EMBL" id="AIF08390.1"/>
    </source>
</evidence>
<protein>
    <submittedName>
        <fullName evidence="2">Transcriptional regulator</fullName>
    </submittedName>
</protein>
<dbReference type="Gene3D" id="3.30.70.920">
    <property type="match status" value="1"/>
</dbReference>
<accession>A0A075GZQ0</accession>
<proteinExistence type="predicted"/>
<feature type="domain" description="Transcription regulator AsnC/Lrp ligand binding" evidence="1">
    <location>
        <begin position="6"/>
        <end position="76"/>
    </location>
</feature>
<evidence type="ECO:0000259" key="1">
    <source>
        <dbReference type="Pfam" id="PF01037"/>
    </source>
</evidence>